<protein>
    <submittedName>
        <fullName evidence="1">2-iminobutanoate/2-iminopropanoate deaminase</fullName>
    </submittedName>
</protein>
<evidence type="ECO:0000313" key="1">
    <source>
        <dbReference type="EMBL" id="SDH64566.1"/>
    </source>
</evidence>
<gene>
    <name evidence="1" type="ORF">SAMN05421505_11999</name>
</gene>
<proteinExistence type="predicted"/>
<dbReference type="InterPro" id="IPR006175">
    <property type="entry name" value="YjgF/YER057c/UK114"/>
</dbReference>
<dbReference type="OrthoDB" id="3212792at2"/>
<dbReference type="Pfam" id="PF01042">
    <property type="entry name" value="Ribonuc_L-PSP"/>
    <property type="match status" value="1"/>
</dbReference>
<dbReference type="InterPro" id="IPR035959">
    <property type="entry name" value="RutC-like_sf"/>
</dbReference>
<reference evidence="1 2" key="1">
    <citation type="submission" date="2016-10" db="EMBL/GenBank/DDBJ databases">
        <authorList>
            <person name="de Groot N.N."/>
        </authorList>
    </citation>
    <scope>NUCLEOTIDE SEQUENCE [LARGE SCALE GENOMIC DNA]</scope>
    <source>
        <strain evidence="1 2">CPCC 201354</strain>
    </source>
</reference>
<dbReference type="RefSeq" id="WP_093172052.1">
    <property type="nucleotide sequence ID" value="NZ_FNCN01000019.1"/>
</dbReference>
<name>A0A1G8E3P7_9ACTN</name>
<dbReference type="SUPFAM" id="SSF55298">
    <property type="entry name" value="YjgF-like"/>
    <property type="match status" value="1"/>
</dbReference>
<dbReference type="EMBL" id="FNCN01000019">
    <property type="protein sequence ID" value="SDH64566.1"/>
    <property type="molecule type" value="Genomic_DNA"/>
</dbReference>
<dbReference type="Proteomes" id="UP000198923">
    <property type="component" value="Unassembled WGS sequence"/>
</dbReference>
<dbReference type="CDD" id="cd00448">
    <property type="entry name" value="YjgF_YER057c_UK114_family"/>
    <property type="match status" value="1"/>
</dbReference>
<dbReference type="STRING" id="504805.SAMN05421505_11999"/>
<sequence length="130" mass="13745">MARELSNPADLHPATTYSHLAIAQGQTLVFVAGQVPFDKDRQIVGGDNLREQTLAAMANVHTALKAAGCDWDNVVRRTIYTTLPHSLEEITTAVRDATGGAANPPQSIVGVSGLALPGLLIEVECTAVRD</sequence>
<organism evidence="1 2">
    <name type="scientific">Sinosporangium album</name>
    <dbReference type="NCBI Taxonomy" id="504805"/>
    <lineage>
        <taxon>Bacteria</taxon>
        <taxon>Bacillati</taxon>
        <taxon>Actinomycetota</taxon>
        <taxon>Actinomycetes</taxon>
        <taxon>Streptosporangiales</taxon>
        <taxon>Streptosporangiaceae</taxon>
        <taxon>Sinosporangium</taxon>
    </lineage>
</organism>
<dbReference type="PANTHER" id="PTHR43857">
    <property type="entry name" value="BLR7761 PROTEIN"/>
    <property type="match status" value="1"/>
</dbReference>
<evidence type="ECO:0000313" key="2">
    <source>
        <dbReference type="Proteomes" id="UP000198923"/>
    </source>
</evidence>
<dbReference type="PANTHER" id="PTHR43857:SF1">
    <property type="entry name" value="YJGH FAMILY PROTEIN"/>
    <property type="match status" value="1"/>
</dbReference>
<dbReference type="Gene3D" id="3.30.1330.40">
    <property type="entry name" value="RutC-like"/>
    <property type="match status" value="1"/>
</dbReference>
<keyword evidence="2" id="KW-1185">Reference proteome</keyword>
<dbReference type="AlphaFoldDB" id="A0A1G8E3P7"/>
<accession>A0A1G8E3P7</accession>